<keyword evidence="5" id="KW-0472">Membrane</keyword>
<keyword evidence="3" id="KW-0808">Transferase</keyword>
<keyword evidence="8" id="KW-1185">Reference proteome</keyword>
<dbReference type="Pfam" id="PF02518">
    <property type="entry name" value="HATPase_c"/>
    <property type="match status" value="1"/>
</dbReference>
<sequence length="608" mass="69193">MKNFFQNIKKRYLNLPIQAKLTISHLIILSIPVIIVGIFFVFRMYDMVVSETISREQNKTLSVAPTIEKEVDKILQFEKQLKDSTYFEKLTSSQRTESLRTLSFSEDAKEFSNLIEDMQSSTLIKKVKLYINEPPREKDYIVGPLYDNLTLAAEARGSYWHGIFSGTPTTTSLMCPPFYLSSLEKEHYGNAAYITKFTIKQDGVSYQGFLALYFSQDFFDELLKTSLASEDNSAYLINSRDSVVASSQSSGAGAYYFNYDEINEYFTSSNNFIPKTVAGKEVYAAFYNVKGVDWYLVIALPAGPMLTHSYQLVLGMFLIYLFFVLIVFWFANRLSHSLTSRITAVSEEMKRAKSNLPVALPPPTAIDEVGVMIDSYNHMTETINNLMESQMKTAEELRIAEFNSLQAQINPHFLYNTMEMINWLAQQGKQEEVSQAIIKLSRYYKLTLSKKKSFSTLSEELEHVTTYVELQNMRFHDTIELVIDVPEELLDYTIPKLTLQPVIENAVLHGILEKECKTGTLVITAWREEEEIIILVSDDGVGMDEETLKEIYSQDKAGPSKGSNIAVYNTHRRLQILYGETSGLVYRSEIGVGTEVEIHIATSGEETN</sequence>
<keyword evidence="5" id="KW-0812">Transmembrane</keyword>
<dbReference type="PROSITE" id="PS50885">
    <property type="entry name" value="HAMP"/>
    <property type="match status" value="1"/>
</dbReference>
<dbReference type="InterPro" id="IPR036890">
    <property type="entry name" value="HATPase_C_sf"/>
</dbReference>
<evidence type="ECO:0000256" key="4">
    <source>
        <dbReference type="ARBA" id="ARBA00022777"/>
    </source>
</evidence>
<evidence type="ECO:0000313" key="8">
    <source>
        <dbReference type="Proteomes" id="UP001523565"/>
    </source>
</evidence>
<feature type="domain" description="HAMP" evidence="6">
    <location>
        <begin position="336"/>
        <end position="388"/>
    </location>
</feature>
<dbReference type="Gene3D" id="6.10.340.10">
    <property type="match status" value="1"/>
</dbReference>
<evidence type="ECO:0000256" key="1">
    <source>
        <dbReference type="ARBA" id="ARBA00004370"/>
    </source>
</evidence>
<evidence type="ECO:0000313" key="7">
    <source>
        <dbReference type="EMBL" id="MCP1108978.1"/>
    </source>
</evidence>
<evidence type="ECO:0000259" key="6">
    <source>
        <dbReference type="PROSITE" id="PS50885"/>
    </source>
</evidence>
<feature type="transmembrane region" description="Helical" evidence="5">
    <location>
        <begin position="310"/>
        <end position="331"/>
    </location>
</feature>
<dbReference type="InterPro" id="IPR050640">
    <property type="entry name" value="Bact_2-comp_sensor_kinase"/>
</dbReference>
<comment type="subcellular location">
    <subcellularLocation>
        <location evidence="1">Membrane</location>
    </subcellularLocation>
</comment>
<keyword evidence="2" id="KW-0597">Phosphoprotein</keyword>
<dbReference type="InterPro" id="IPR003594">
    <property type="entry name" value="HATPase_dom"/>
</dbReference>
<name>A0ABT1EE68_9FIRM</name>
<evidence type="ECO:0000256" key="2">
    <source>
        <dbReference type="ARBA" id="ARBA00022553"/>
    </source>
</evidence>
<dbReference type="Gene3D" id="3.30.565.10">
    <property type="entry name" value="Histidine kinase-like ATPase, C-terminal domain"/>
    <property type="match status" value="1"/>
</dbReference>
<reference evidence="7 8" key="1">
    <citation type="journal article" date="2022" name="Genome Biol. Evol.">
        <title>Host diet, physiology and behaviors set the stage for Lachnospiraceae cladogenesis.</title>
        <authorList>
            <person name="Vera-Ponce De Leon A."/>
            <person name="Schneider M."/>
            <person name="Jahnes B.C."/>
            <person name="Sadowski V."/>
            <person name="Camuy-Velez L.A."/>
            <person name="Duan J."/>
            <person name="Sabree Z.L."/>
        </authorList>
    </citation>
    <scope>NUCLEOTIDE SEQUENCE [LARGE SCALE GENOMIC DNA]</scope>
    <source>
        <strain evidence="7 8">PAL227</strain>
    </source>
</reference>
<proteinExistence type="predicted"/>
<organism evidence="7 8">
    <name type="scientific">Ohessyouella blattaphilus</name>
    <dbReference type="NCBI Taxonomy" id="2949333"/>
    <lineage>
        <taxon>Bacteria</taxon>
        <taxon>Bacillati</taxon>
        <taxon>Bacillota</taxon>
        <taxon>Clostridia</taxon>
        <taxon>Lachnospirales</taxon>
        <taxon>Lachnospiraceae</taxon>
        <taxon>Ohessyouella</taxon>
    </lineage>
</organism>
<dbReference type="RefSeq" id="WP_262067881.1">
    <property type="nucleotide sequence ID" value="NZ_JAMXOC010000001.1"/>
</dbReference>
<dbReference type="Proteomes" id="UP001523565">
    <property type="component" value="Unassembled WGS sequence"/>
</dbReference>
<feature type="transmembrane region" description="Helical" evidence="5">
    <location>
        <begin position="21"/>
        <end position="45"/>
    </location>
</feature>
<evidence type="ECO:0000256" key="5">
    <source>
        <dbReference type="SAM" id="Phobius"/>
    </source>
</evidence>
<evidence type="ECO:0000256" key="3">
    <source>
        <dbReference type="ARBA" id="ARBA00022679"/>
    </source>
</evidence>
<comment type="caution">
    <text evidence="7">The sequence shown here is derived from an EMBL/GenBank/DDBJ whole genome shotgun (WGS) entry which is preliminary data.</text>
</comment>
<keyword evidence="4 7" id="KW-0418">Kinase</keyword>
<gene>
    <name evidence="7" type="ORF">NK118_01775</name>
</gene>
<protein>
    <submittedName>
        <fullName evidence="7">Sensor histidine kinase</fullName>
    </submittedName>
</protein>
<dbReference type="Gene3D" id="3.30.450.20">
    <property type="entry name" value="PAS domain"/>
    <property type="match status" value="1"/>
</dbReference>
<dbReference type="SUPFAM" id="SSF55874">
    <property type="entry name" value="ATPase domain of HSP90 chaperone/DNA topoisomerase II/histidine kinase"/>
    <property type="match status" value="1"/>
</dbReference>
<dbReference type="Pfam" id="PF06580">
    <property type="entry name" value="His_kinase"/>
    <property type="match status" value="1"/>
</dbReference>
<dbReference type="PANTHER" id="PTHR34220:SF7">
    <property type="entry name" value="SENSOR HISTIDINE KINASE YPDA"/>
    <property type="match status" value="1"/>
</dbReference>
<dbReference type="InterPro" id="IPR010559">
    <property type="entry name" value="Sig_transdc_His_kin_internal"/>
</dbReference>
<dbReference type="EMBL" id="JAMZFV010000001">
    <property type="protein sequence ID" value="MCP1108978.1"/>
    <property type="molecule type" value="Genomic_DNA"/>
</dbReference>
<dbReference type="GO" id="GO:0016301">
    <property type="term" value="F:kinase activity"/>
    <property type="evidence" value="ECO:0007669"/>
    <property type="project" value="UniProtKB-KW"/>
</dbReference>
<dbReference type="InterPro" id="IPR003660">
    <property type="entry name" value="HAMP_dom"/>
</dbReference>
<keyword evidence="5" id="KW-1133">Transmembrane helix</keyword>
<accession>A0ABT1EE68</accession>
<dbReference type="PANTHER" id="PTHR34220">
    <property type="entry name" value="SENSOR HISTIDINE KINASE YPDA"/>
    <property type="match status" value="1"/>
</dbReference>